<evidence type="ECO:0000313" key="4">
    <source>
        <dbReference type="EMBL" id="GEK92341.1"/>
    </source>
</evidence>
<dbReference type="Gene3D" id="1.10.10.60">
    <property type="entry name" value="Homeodomain-like"/>
    <property type="match status" value="1"/>
</dbReference>
<proteinExistence type="predicted"/>
<name>A0A511AYW4_9PROT</name>
<protein>
    <submittedName>
        <fullName evidence="4">AraC family transcriptional regulator</fullName>
    </submittedName>
</protein>
<reference evidence="4 5" key="1">
    <citation type="submission" date="2019-07" db="EMBL/GenBank/DDBJ databases">
        <title>Whole genome shotgun sequence of Gluconobacter wancherniae NBRC 103581.</title>
        <authorList>
            <person name="Hosoyama A."/>
            <person name="Uohara A."/>
            <person name="Ohji S."/>
            <person name="Ichikawa N."/>
        </authorList>
    </citation>
    <scope>NUCLEOTIDE SEQUENCE [LARGE SCALE GENOMIC DNA]</scope>
    <source>
        <strain evidence="4 5">NBRC 103581</strain>
    </source>
</reference>
<evidence type="ECO:0000313" key="5">
    <source>
        <dbReference type="Proteomes" id="UP000321230"/>
    </source>
</evidence>
<dbReference type="SUPFAM" id="SSF46689">
    <property type="entry name" value="Homeodomain-like"/>
    <property type="match status" value="2"/>
</dbReference>
<dbReference type="Pfam" id="PF06719">
    <property type="entry name" value="AraC_N"/>
    <property type="match status" value="1"/>
</dbReference>
<feature type="domain" description="HTH araC/xylS-type" evidence="3">
    <location>
        <begin position="190"/>
        <end position="288"/>
    </location>
</feature>
<dbReference type="PANTHER" id="PTHR43436:SF1">
    <property type="entry name" value="TRANSCRIPTIONAL REGULATORY PROTEIN"/>
    <property type="match status" value="1"/>
</dbReference>
<dbReference type="GO" id="GO:0003700">
    <property type="term" value="F:DNA-binding transcription factor activity"/>
    <property type="evidence" value="ECO:0007669"/>
    <property type="project" value="InterPro"/>
</dbReference>
<dbReference type="PANTHER" id="PTHR43436">
    <property type="entry name" value="ARAC-FAMILY TRANSCRIPTIONAL REGULATOR"/>
    <property type="match status" value="1"/>
</dbReference>
<evidence type="ECO:0000259" key="3">
    <source>
        <dbReference type="PROSITE" id="PS01124"/>
    </source>
</evidence>
<sequence length="304" mass="33607">MLTSITTLRDIIAEHAHEADTQTAIPGLHFFRSTTPTMPINCIYEPRLCIIVQGRKEIVLGTHVFTYDAEKYLIATVDLPVLGGVTQASPEKPYLSLSLALDPSKIASLLLEMPKPGNFLSNSPGLAVSTLTTDLLHPVSRLADLLNTPQDIPVMGPLIEREILYRLLNGAQGGILRQIATADSYIAQVSQAIAWIRKHYAENFDIDTLSRVAGMSAPSFHRHFRAVTMMSPIQYRTRIRLQEARKLMVADGKDAGEAGYTVGYESPSQFSREYRRMFGTPPARDTARMRQADPLGQSLLAEVS</sequence>
<keyword evidence="2" id="KW-0804">Transcription</keyword>
<dbReference type="GO" id="GO:0043565">
    <property type="term" value="F:sequence-specific DNA binding"/>
    <property type="evidence" value="ECO:0007669"/>
    <property type="project" value="InterPro"/>
</dbReference>
<evidence type="ECO:0000256" key="1">
    <source>
        <dbReference type="ARBA" id="ARBA00023015"/>
    </source>
</evidence>
<keyword evidence="1" id="KW-0805">Transcription regulation</keyword>
<dbReference type="SMART" id="SM00342">
    <property type="entry name" value="HTH_ARAC"/>
    <property type="match status" value="1"/>
</dbReference>
<dbReference type="InterPro" id="IPR009594">
    <property type="entry name" value="Tscrpt_reg_HTH_AraC_N"/>
</dbReference>
<dbReference type="EMBL" id="BJUZ01000001">
    <property type="protein sequence ID" value="GEK92341.1"/>
    <property type="molecule type" value="Genomic_DNA"/>
</dbReference>
<dbReference type="OrthoDB" id="9802263at2"/>
<dbReference type="InterPro" id="IPR009057">
    <property type="entry name" value="Homeodomain-like_sf"/>
</dbReference>
<dbReference type="AlphaFoldDB" id="A0A511AYW4"/>
<evidence type="ECO:0000256" key="2">
    <source>
        <dbReference type="ARBA" id="ARBA00023163"/>
    </source>
</evidence>
<dbReference type="PROSITE" id="PS01124">
    <property type="entry name" value="HTH_ARAC_FAMILY_2"/>
    <property type="match status" value="1"/>
</dbReference>
<comment type="caution">
    <text evidence="4">The sequence shown here is derived from an EMBL/GenBank/DDBJ whole genome shotgun (WGS) entry which is preliminary data.</text>
</comment>
<dbReference type="RefSeq" id="WP_146792994.1">
    <property type="nucleotide sequence ID" value="NZ_BARC01000005.1"/>
</dbReference>
<dbReference type="InterPro" id="IPR018060">
    <property type="entry name" value="HTH_AraC"/>
</dbReference>
<accession>A0A511AYW4</accession>
<gene>
    <name evidence="4" type="ORF">GWA01_01110</name>
</gene>
<keyword evidence="5" id="KW-1185">Reference proteome</keyword>
<dbReference type="Proteomes" id="UP000321230">
    <property type="component" value="Unassembled WGS sequence"/>
</dbReference>
<dbReference type="Pfam" id="PF12833">
    <property type="entry name" value="HTH_18"/>
    <property type="match status" value="1"/>
</dbReference>
<organism evidence="4 5">
    <name type="scientific">Gluconobacter wancherniae NBRC 103581</name>
    <dbReference type="NCBI Taxonomy" id="656744"/>
    <lineage>
        <taxon>Bacteria</taxon>
        <taxon>Pseudomonadati</taxon>
        <taxon>Pseudomonadota</taxon>
        <taxon>Alphaproteobacteria</taxon>
        <taxon>Acetobacterales</taxon>
        <taxon>Acetobacteraceae</taxon>
        <taxon>Gluconobacter</taxon>
    </lineage>
</organism>